<feature type="domain" description="Glycosyl transferase family 1" evidence="16">
    <location>
        <begin position="279"/>
        <end position="383"/>
    </location>
</feature>
<comment type="catalytic activity">
    <reaction evidence="13">
        <text>an alpha-D-Man-(1-&gt;3)-[alpha-D-Man-(1-&gt;6)]-beta-D-Man-(1-&gt;4)-beta-D-GlcNAc-(1-&gt;4)-alpha-D-GlcNAc-diphospho-di-trans,poly-cis-dolichol + 2 GDP-alpha-D-mannose = an alpha-D-Man-(1-&gt;2)-alpha-D-Man-(1-&gt;2)-alpha-D-Man-(1-&gt;3)-[alpha-D-Man-(1-&gt;6)]-beta-D-Man-(1-&gt;4)-beta-D-GlcNAc-(1-&gt;4)-alpha-D-GlcNAc-diphospho-di-trans,poly-cis-dolichol + 2 GDP + 2 H(+)</text>
        <dbReference type="Rhea" id="RHEA:29523"/>
        <dbReference type="Rhea" id="RHEA-COMP:19515"/>
        <dbReference type="Rhea" id="RHEA-COMP:19516"/>
        <dbReference type="ChEBI" id="CHEBI:15378"/>
        <dbReference type="ChEBI" id="CHEBI:57527"/>
        <dbReference type="ChEBI" id="CHEBI:58189"/>
        <dbReference type="ChEBI" id="CHEBI:132511"/>
        <dbReference type="ChEBI" id="CHEBI:132515"/>
        <dbReference type="EC" id="2.4.1.131"/>
    </reaction>
    <physiologicalReaction direction="left-to-right" evidence="13">
        <dbReference type="Rhea" id="RHEA:29524"/>
    </physiologicalReaction>
</comment>
<keyword evidence="6" id="KW-0808">Transferase</keyword>
<evidence type="ECO:0000256" key="12">
    <source>
        <dbReference type="ARBA" id="ARBA00032515"/>
    </source>
</evidence>
<dbReference type="PANTHER" id="PTHR45919:SF1">
    <property type="entry name" value="GDP-MAN:MAN(3)GLCNAC(2)-PP-DOL ALPHA-1,2-MANNOSYLTRANSFERASE"/>
    <property type="match status" value="1"/>
</dbReference>
<keyword evidence="8" id="KW-0256">Endoplasmic reticulum</keyword>
<dbReference type="GO" id="GO:0004377">
    <property type="term" value="F:GDP-Man:Man(3)GlcNAc(2)-PP-Dol alpha-1,2-mannosyltransferase activity"/>
    <property type="evidence" value="ECO:0007669"/>
    <property type="project" value="UniProtKB-EC"/>
</dbReference>
<dbReference type="VEuPathDB" id="FungiDB:MFRU_074g00160"/>
<evidence type="ECO:0000256" key="6">
    <source>
        <dbReference type="ARBA" id="ARBA00022679"/>
    </source>
</evidence>
<evidence type="ECO:0000256" key="7">
    <source>
        <dbReference type="ARBA" id="ARBA00022692"/>
    </source>
</evidence>
<keyword evidence="9 15" id="KW-1133">Transmembrane helix</keyword>
<dbReference type="Pfam" id="PF00534">
    <property type="entry name" value="Glycos_transf_1"/>
    <property type="match status" value="1"/>
</dbReference>
<evidence type="ECO:0000256" key="9">
    <source>
        <dbReference type="ARBA" id="ARBA00022989"/>
    </source>
</evidence>
<proteinExistence type="predicted"/>
<comment type="subcellular location">
    <subcellularLocation>
        <location evidence="1">Endoplasmic reticulum membrane</location>
        <topology evidence="1">Single-pass membrane protein</topology>
    </subcellularLocation>
</comment>
<evidence type="ECO:0000259" key="16">
    <source>
        <dbReference type="Pfam" id="PF00534"/>
    </source>
</evidence>
<organism evidence="18 19">
    <name type="scientific">Monilinia fructicola</name>
    <name type="common">Brown rot fungus</name>
    <name type="synonym">Ciboria fructicola</name>
    <dbReference type="NCBI Taxonomy" id="38448"/>
    <lineage>
        <taxon>Eukaryota</taxon>
        <taxon>Fungi</taxon>
        <taxon>Dikarya</taxon>
        <taxon>Ascomycota</taxon>
        <taxon>Pezizomycotina</taxon>
        <taxon>Leotiomycetes</taxon>
        <taxon>Helotiales</taxon>
        <taxon>Sclerotiniaceae</taxon>
        <taxon>Monilinia</taxon>
    </lineage>
</organism>
<evidence type="ECO:0000313" key="18">
    <source>
        <dbReference type="EMBL" id="KAA8571375.1"/>
    </source>
</evidence>
<protein>
    <recommendedName>
        <fullName evidence="4">GDP-Man:Man(3)GlcNAc(2)-PP-Dol alpha-1,2-mannosyltransferase</fullName>
        <ecNumber evidence="3">2.4.1.131</ecNumber>
    </recommendedName>
    <alternativeName>
        <fullName evidence="11">Asparagine-linked glycosylation protein 11</fullName>
    </alternativeName>
    <alternativeName>
        <fullName evidence="12">Glycolipid 2-alpha-mannosyltransferase</fullName>
    </alternativeName>
</protein>
<evidence type="ECO:0000256" key="15">
    <source>
        <dbReference type="SAM" id="Phobius"/>
    </source>
</evidence>
<keyword evidence="19" id="KW-1185">Reference proteome</keyword>
<evidence type="ECO:0000256" key="5">
    <source>
        <dbReference type="ARBA" id="ARBA00022676"/>
    </source>
</evidence>
<dbReference type="PANTHER" id="PTHR45919">
    <property type="entry name" value="GDP-MAN:MAN(3)GLCNAC(2)-PP-DOL ALPHA-1,2-MANNOSYLTRANSFERASE"/>
    <property type="match status" value="1"/>
</dbReference>
<dbReference type="GO" id="GO:0006487">
    <property type="term" value="P:protein N-linked glycosylation"/>
    <property type="evidence" value="ECO:0007669"/>
    <property type="project" value="TreeGrafter"/>
</dbReference>
<keyword evidence="7 15" id="KW-0812">Transmembrane</keyword>
<dbReference type="EMBL" id="VICG01000005">
    <property type="protein sequence ID" value="KAA8571375.1"/>
    <property type="molecule type" value="Genomic_DNA"/>
</dbReference>
<evidence type="ECO:0000256" key="13">
    <source>
        <dbReference type="ARBA" id="ARBA00045065"/>
    </source>
</evidence>
<keyword evidence="10 15" id="KW-0472">Membrane</keyword>
<dbReference type="EC" id="2.4.1.131" evidence="3"/>
<dbReference type="Pfam" id="PF15924">
    <property type="entry name" value="ALG11_N"/>
    <property type="match status" value="1"/>
</dbReference>
<evidence type="ECO:0000256" key="1">
    <source>
        <dbReference type="ARBA" id="ARBA00004389"/>
    </source>
</evidence>
<evidence type="ECO:0000256" key="2">
    <source>
        <dbReference type="ARBA" id="ARBA00004922"/>
    </source>
</evidence>
<dbReference type="InterPro" id="IPR038013">
    <property type="entry name" value="ALG11"/>
</dbReference>
<keyword evidence="5" id="KW-0328">Glycosyltransferase</keyword>
<evidence type="ECO:0000259" key="17">
    <source>
        <dbReference type="Pfam" id="PF15924"/>
    </source>
</evidence>
<evidence type="ECO:0000256" key="14">
    <source>
        <dbReference type="SAM" id="MobiDB-lite"/>
    </source>
</evidence>
<evidence type="ECO:0000256" key="10">
    <source>
        <dbReference type="ARBA" id="ARBA00023136"/>
    </source>
</evidence>
<dbReference type="InterPro" id="IPR031814">
    <property type="entry name" value="ALG11_N"/>
</dbReference>
<evidence type="ECO:0000256" key="4">
    <source>
        <dbReference type="ARBA" id="ARBA00022018"/>
    </source>
</evidence>
<feature type="region of interest" description="Disordered" evidence="14">
    <location>
        <begin position="79"/>
        <end position="108"/>
    </location>
</feature>
<comment type="caution">
    <text evidence="18">The sequence shown here is derived from an EMBL/GenBank/DDBJ whole genome shotgun (WGS) entry which is preliminary data.</text>
</comment>
<evidence type="ECO:0000313" key="19">
    <source>
        <dbReference type="Proteomes" id="UP000322873"/>
    </source>
</evidence>
<dbReference type="AlphaFoldDB" id="A0A5M9JX72"/>
<gene>
    <name evidence="18" type="ORF">EYC84_001379</name>
</gene>
<dbReference type="Gene3D" id="3.40.50.2000">
    <property type="entry name" value="Glycogen Phosphorylase B"/>
    <property type="match status" value="1"/>
</dbReference>
<comment type="pathway">
    <text evidence="2">Protein modification; protein glycosylation.</text>
</comment>
<evidence type="ECO:0000256" key="11">
    <source>
        <dbReference type="ARBA" id="ARBA00032060"/>
    </source>
</evidence>
<accession>A0A5M9JX72</accession>
<feature type="transmembrane region" description="Helical" evidence="15">
    <location>
        <begin position="22"/>
        <end position="41"/>
    </location>
</feature>
<sequence length="392" mass="43200">MAESCKASDGRDMWTFGLDTKWTILVTLILGATPLIVLLGGPKIARYVGRTVGFYLRQKTAGRKAQVLERVAIDQKEYKEDKGERRDSDDWENVESHATGKADDGEKTDTEWDGIVGFFHPFCNAGGGGERVLWAAILATQKRWPNAKCIVYTGDHDVDKSQIISRVKDRFNIQLHPPTITFLYLTTRHWVLASTWPHFTLLGQSIGSLILAWDAFSLVVPDIFVDTMGYAFALGFSKILFPEVPTGAYVHYPTISTDMLGSLDPTSATGNQGVNAGKGAKLILIGSVRDDSDSKRVYQLRLLANELQIKDDVEFHLDAPWPKILEWLGKASVGVNGMWNEHFGIGVVEYQAAGLISVVHDSGGPKRDIVTEVDGLPTGFHASTAEQFAQGF</sequence>
<reference evidence="18 19" key="1">
    <citation type="submission" date="2019-06" db="EMBL/GenBank/DDBJ databases">
        <title>Genome Sequence of the Brown Rot Fungal Pathogen Monilinia fructicola.</title>
        <authorList>
            <person name="De Miccolis Angelini R.M."/>
            <person name="Landi L."/>
            <person name="Abate D."/>
            <person name="Pollastro S."/>
            <person name="Romanazzi G."/>
            <person name="Faretra F."/>
        </authorList>
    </citation>
    <scope>NUCLEOTIDE SEQUENCE [LARGE SCALE GENOMIC DNA]</scope>
    <source>
        <strain evidence="18 19">Mfrc123</strain>
    </source>
</reference>
<name>A0A5M9JX72_MONFR</name>
<dbReference type="SUPFAM" id="SSF53756">
    <property type="entry name" value="UDP-Glycosyltransferase/glycogen phosphorylase"/>
    <property type="match status" value="1"/>
</dbReference>
<dbReference type="GO" id="GO:0005789">
    <property type="term" value="C:endoplasmic reticulum membrane"/>
    <property type="evidence" value="ECO:0007669"/>
    <property type="project" value="UniProtKB-SubCell"/>
</dbReference>
<dbReference type="InterPro" id="IPR001296">
    <property type="entry name" value="Glyco_trans_1"/>
</dbReference>
<evidence type="ECO:0000256" key="8">
    <source>
        <dbReference type="ARBA" id="ARBA00022824"/>
    </source>
</evidence>
<dbReference type="Proteomes" id="UP000322873">
    <property type="component" value="Unassembled WGS sequence"/>
</dbReference>
<evidence type="ECO:0000256" key="3">
    <source>
        <dbReference type="ARBA" id="ARBA00012645"/>
    </source>
</evidence>
<feature type="domain" description="ALG11 mannosyltransferase N-terminal" evidence="17">
    <location>
        <begin position="115"/>
        <end position="269"/>
    </location>
</feature>